<evidence type="ECO:0000313" key="2">
    <source>
        <dbReference type="EMBL" id="NML92651.1"/>
    </source>
</evidence>
<gene>
    <name evidence="2" type="ORF">HHL27_03060</name>
</gene>
<name>A0A7Y0BLH4_9SPHN</name>
<dbReference type="Gene3D" id="3.30.1150.10">
    <property type="match status" value="1"/>
</dbReference>
<reference evidence="2 3" key="1">
    <citation type="submission" date="2020-04" db="EMBL/GenBank/DDBJ databases">
        <title>Novosphingobium sp. TW-4 isolated from soil.</title>
        <authorList>
            <person name="Dahal R.H."/>
            <person name="Chaudhary D.K."/>
        </authorList>
    </citation>
    <scope>NUCLEOTIDE SEQUENCE [LARGE SCALE GENOMIC DNA]</scope>
    <source>
        <strain evidence="2 3">TW-4</strain>
    </source>
</reference>
<evidence type="ECO:0000313" key="3">
    <source>
        <dbReference type="Proteomes" id="UP000583556"/>
    </source>
</evidence>
<dbReference type="Proteomes" id="UP000583556">
    <property type="component" value="Unassembled WGS sequence"/>
</dbReference>
<comment type="caution">
    <text evidence="2">The sequence shown here is derived from an EMBL/GenBank/DDBJ whole genome shotgun (WGS) entry which is preliminary data.</text>
</comment>
<feature type="region of interest" description="Disordered" evidence="1">
    <location>
        <begin position="33"/>
        <end position="225"/>
    </location>
</feature>
<dbReference type="AlphaFoldDB" id="A0A7Y0BLH4"/>
<sequence>MRGESTSGMTREERLALGLALVAHVALIAALTLSPPGKDIAPPPERMTITFSDEIADKSTSPDPNAQAAPDVAPQLGEPAPLAQPEPQPQEAQPAPPQPAPLPQPPRLQPQPKPLPKPQPAPARPAPAPRPQPAPPRPAPAQPKPAPARPQPQPQPQPARPAQPKPTVAKPTQARPTPAKPSAAGNEAPRRRPDAPTGGSRIGSDFLQGIPGSTAPGTAKTPPAQAVGPEVKSALVGAISRQIKPHWAAPQGVDVEKLVTVLAWELNPDGSLAGKPVVVSQTGLTDANRPQAARHAEQAIRAVQLAAPFQLPKEYYTSWKRIAQFRFDRKLSQ</sequence>
<keyword evidence="3" id="KW-1185">Reference proteome</keyword>
<protein>
    <recommendedName>
        <fullName evidence="4">Cell division and transport-associated protein TolA</fullName>
    </recommendedName>
</protein>
<dbReference type="PRINTS" id="PR01217">
    <property type="entry name" value="PRICHEXTENSN"/>
</dbReference>
<dbReference type="EMBL" id="JABBGM010000001">
    <property type="protein sequence ID" value="NML92651.1"/>
    <property type="molecule type" value="Genomic_DNA"/>
</dbReference>
<evidence type="ECO:0008006" key="4">
    <source>
        <dbReference type="Google" id="ProtNLM"/>
    </source>
</evidence>
<organism evidence="2 3">
    <name type="scientific">Novosphingobium olei</name>
    <dbReference type="NCBI Taxonomy" id="2728851"/>
    <lineage>
        <taxon>Bacteria</taxon>
        <taxon>Pseudomonadati</taxon>
        <taxon>Pseudomonadota</taxon>
        <taxon>Alphaproteobacteria</taxon>
        <taxon>Sphingomonadales</taxon>
        <taxon>Sphingomonadaceae</taxon>
        <taxon>Novosphingobium</taxon>
    </lineage>
</organism>
<accession>A0A7Y0BLH4</accession>
<feature type="compositionally biased region" description="Pro residues" evidence="1">
    <location>
        <begin position="82"/>
        <end position="164"/>
    </location>
</feature>
<evidence type="ECO:0000256" key="1">
    <source>
        <dbReference type="SAM" id="MobiDB-lite"/>
    </source>
</evidence>
<proteinExistence type="predicted"/>